<feature type="compositionally biased region" description="Basic and acidic residues" evidence="7">
    <location>
        <begin position="12"/>
        <end position="29"/>
    </location>
</feature>
<comment type="caution">
    <text evidence="10">The sequence shown here is derived from an EMBL/GenBank/DDBJ whole genome shotgun (WGS) entry which is preliminary data.</text>
</comment>
<feature type="transmembrane region" description="Helical" evidence="8">
    <location>
        <begin position="100"/>
        <end position="124"/>
    </location>
</feature>
<evidence type="ECO:0000256" key="7">
    <source>
        <dbReference type="SAM" id="MobiDB-lite"/>
    </source>
</evidence>
<evidence type="ECO:0000256" key="6">
    <source>
        <dbReference type="ARBA" id="ARBA00023136"/>
    </source>
</evidence>
<keyword evidence="2 8" id="KW-0812">Transmembrane</keyword>
<keyword evidence="3" id="KW-0547">Nucleotide-binding</keyword>
<dbReference type="GO" id="GO:0005524">
    <property type="term" value="F:ATP binding"/>
    <property type="evidence" value="ECO:0007669"/>
    <property type="project" value="UniProtKB-KW"/>
</dbReference>
<dbReference type="InterPro" id="IPR050173">
    <property type="entry name" value="ABC_transporter_C-like"/>
</dbReference>
<keyword evidence="5 8" id="KW-1133">Transmembrane helix</keyword>
<name>A0A167MZ10_CORFA</name>
<feature type="transmembrane region" description="Helical" evidence="8">
    <location>
        <begin position="131"/>
        <end position="150"/>
    </location>
</feature>
<protein>
    <submittedName>
        <fullName evidence="10">ABC transporter, transmembrane domain, type 1</fullName>
    </submittedName>
</protein>
<dbReference type="GeneID" id="30024492"/>
<keyword evidence="6 8" id="KW-0472">Membrane</keyword>
<evidence type="ECO:0000313" key="11">
    <source>
        <dbReference type="Proteomes" id="UP000076744"/>
    </source>
</evidence>
<dbReference type="Proteomes" id="UP000076744">
    <property type="component" value="Unassembled WGS sequence"/>
</dbReference>
<dbReference type="InterPro" id="IPR011527">
    <property type="entry name" value="ABC1_TM_dom"/>
</dbReference>
<dbReference type="PROSITE" id="PS50929">
    <property type="entry name" value="ABC_TM1F"/>
    <property type="match status" value="1"/>
</dbReference>
<feature type="transmembrane region" description="Helical" evidence="8">
    <location>
        <begin position="170"/>
        <end position="191"/>
    </location>
</feature>
<keyword evidence="1" id="KW-0813">Transport</keyword>
<dbReference type="PANTHER" id="PTHR24223">
    <property type="entry name" value="ATP-BINDING CASSETTE SUB-FAMILY C"/>
    <property type="match status" value="1"/>
</dbReference>
<dbReference type="RefSeq" id="XP_018701073.1">
    <property type="nucleotide sequence ID" value="XM_018851803.1"/>
</dbReference>
<evidence type="ECO:0000256" key="5">
    <source>
        <dbReference type="ARBA" id="ARBA00022989"/>
    </source>
</evidence>
<evidence type="ECO:0000256" key="1">
    <source>
        <dbReference type="ARBA" id="ARBA00022448"/>
    </source>
</evidence>
<feature type="domain" description="ABC transmembrane type-1" evidence="9">
    <location>
        <begin position="78"/>
        <end position="185"/>
    </location>
</feature>
<accession>A0A167MZ10</accession>
<dbReference type="GO" id="GO:0140359">
    <property type="term" value="F:ABC-type transporter activity"/>
    <property type="evidence" value="ECO:0007669"/>
    <property type="project" value="InterPro"/>
</dbReference>
<proteinExistence type="predicted"/>
<feature type="transmembrane region" description="Helical" evidence="8">
    <location>
        <begin position="57"/>
        <end position="80"/>
    </location>
</feature>
<dbReference type="EMBL" id="AZHB01000027">
    <property type="protein sequence ID" value="OAA54929.1"/>
    <property type="molecule type" value="Genomic_DNA"/>
</dbReference>
<evidence type="ECO:0000256" key="2">
    <source>
        <dbReference type="ARBA" id="ARBA00022692"/>
    </source>
</evidence>
<evidence type="ECO:0000313" key="10">
    <source>
        <dbReference type="EMBL" id="OAA54929.1"/>
    </source>
</evidence>
<dbReference type="GO" id="GO:0016020">
    <property type="term" value="C:membrane"/>
    <property type="evidence" value="ECO:0007669"/>
    <property type="project" value="InterPro"/>
</dbReference>
<evidence type="ECO:0000256" key="3">
    <source>
        <dbReference type="ARBA" id="ARBA00022741"/>
    </source>
</evidence>
<dbReference type="AlphaFoldDB" id="A0A167MZ10"/>
<dbReference type="Gene3D" id="1.20.1560.10">
    <property type="entry name" value="ABC transporter type 1, transmembrane domain"/>
    <property type="match status" value="1"/>
</dbReference>
<dbReference type="STRING" id="1081104.A0A167MZ10"/>
<organism evidence="10 11">
    <name type="scientific">Cordyceps fumosorosea (strain ARSEF 2679)</name>
    <name type="common">Isaria fumosorosea</name>
    <dbReference type="NCBI Taxonomy" id="1081104"/>
    <lineage>
        <taxon>Eukaryota</taxon>
        <taxon>Fungi</taxon>
        <taxon>Dikarya</taxon>
        <taxon>Ascomycota</taxon>
        <taxon>Pezizomycotina</taxon>
        <taxon>Sordariomycetes</taxon>
        <taxon>Hypocreomycetidae</taxon>
        <taxon>Hypocreales</taxon>
        <taxon>Cordycipitaceae</taxon>
        <taxon>Cordyceps</taxon>
    </lineage>
</organism>
<evidence type="ECO:0000259" key="9">
    <source>
        <dbReference type="PROSITE" id="PS50929"/>
    </source>
</evidence>
<reference evidence="10 11" key="1">
    <citation type="journal article" date="2016" name="Genome Biol. Evol.">
        <title>Divergent and convergent evolution of fungal pathogenicity.</title>
        <authorList>
            <person name="Shang Y."/>
            <person name="Xiao G."/>
            <person name="Zheng P."/>
            <person name="Cen K."/>
            <person name="Zhan S."/>
            <person name="Wang C."/>
        </authorList>
    </citation>
    <scope>NUCLEOTIDE SEQUENCE [LARGE SCALE GENOMIC DNA]</scope>
    <source>
        <strain evidence="10 11">ARSEF 2679</strain>
    </source>
</reference>
<keyword evidence="4" id="KW-0067">ATP-binding</keyword>
<dbReference type="OrthoDB" id="6500128at2759"/>
<dbReference type="Pfam" id="PF00664">
    <property type="entry name" value="ABC_membrane"/>
    <property type="match status" value="1"/>
</dbReference>
<gene>
    <name evidence="10" type="ORF">ISF_08200</name>
</gene>
<evidence type="ECO:0000256" key="4">
    <source>
        <dbReference type="ARBA" id="ARBA00022840"/>
    </source>
</evidence>
<evidence type="ECO:0000256" key="8">
    <source>
        <dbReference type="SAM" id="Phobius"/>
    </source>
</evidence>
<sequence length="205" mass="22120">MKLSAAVSPDAHTTKAKETPTKPPGEKSSKKPQPQTQAVPATTQILMHYLSVSGVRLYLAGAFITVCYQCLNAAHSWWLTQWTSDDSSNSAPSTAALWNVSLYLLITIFNVVSLASQALVFATVGMAASRAIYGSLIRSVLTATVSWIDSTPFGRLYQIIDTDMHLIDDLIAPAFNGILGTVINLGNIIAVRYDSPRTSLLTMLS</sequence>
<feature type="region of interest" description="Disordered" evidence="7">
    <location>
        <begin position="1"/>
        <end position="37"/>
    </location>
</feature>
<dbReference type="InterPro" id="IPR036640">
    <property type="entry name" value="ABC1_TM_sf"/>
</dbReference>
<keyword evidence="11" id="KW-1185">Reference proteome</keyword>
<dbReference type="SUPFAM" id="SSF90123">
    <property type="entry name" value="ABC transporter transmembrane region"/>
    <property type="match status" value="1"/>
</dbReference>